<dbReference type="GO" id="GO:0004674">
    <property type="term" value="F:protein serine/threonine kinase activity"/>
    <property type="evidence" value="ECO:0007669"/>
    <property type="project" value="UniProtKB-KW"/>
</dbReference>
<sequence length="349" mass="39703">MPIGLYTAELNFETLREIGQEGRNSQVFLAHDKQLDGQIVVKKIEKSKLPNANEYYREAKILYASSHPYVVRVNYGCSDANSVYIAMPFYANGSLKQLIDKKHLSIRETIRYSIQFLSGLNNIHSKGLLLFDVKPDNILLSDSNEALLSDFGLSKAMDNFGFANPDGIYAKQVPPETFTSTQKTLHFDIYLAGLTIYRLLNGNQHYYGQLTFPTQQDYVNAITGGHFPNRNSYLPHIPLKLQRIINKALNINLVDRHQSVLELINELSSIDENLDWIYSNASSIDTWTKQLDDKTYQINLDFSQPKSMKMESFKTIHASGRRTKVGEHSHTSLTQSNVLSTLKKAFKEL</sequence>
<dbReference type="GO" id="GO:0035556">
    <property type="term" value="P:intracellular signal transduction"/>
    <property type="evidence" value="ECO:0007669"/>
    <property type="project" value="TreeGrafter"/>
</dbReference>
<name>D2QFG9_SPILD</name>
<dbReference type="InterPro" id="IPR000719">
    <property type="entry name" value="Prot_kinase_dom"/>
</dbReference>
<dbReference type="CDD" id="cd14014">
    <property type="entry name" value="STKc_PknB_like"/>
    <property type="match status" value="1"/>
</dbReference>
<dbReference type="InterPro" id="IPR050236">
    <property type="entry name" value="Ser_Thr_kinase_AGC"/>
</dbReference>
<dbReference type="Gene3D" id="1.10.510.10">
    <property type="entry name" value="Transferase(Phosphotransferase) domain 1"/>
    <property type="match status" value="1"/>
</dbReference>
<dbReference type="PANTHER" id="PTHR24356">
    <property type="entry name" value="SERINE/THREONINE-PROTEIN KINASE"/>
    <property type="match status" value="1"/>
</dbReference>
<organism evidence="10 11">
    <name type="scientific">Spirosoma linguale (strain ATCC 33905 / DSM 74 / LMG 10896 / Claus 1)</name>
    <dbReference type="NCBI Taxonomy" id="504472"/>
    <lineage>
        <taxon>Bacteria</taxon>
        <taxon>Pseudomonadati</taxon>
        <taxon>Bacteroidota</taxon>
        <taxon>Cytophagia</taxon>
        <taxon>Cytophagales</taxon>
        <taxon>Cytophagaceae</taxon>
        <taxon>Spirosoma</taxon>
    </lineage>
</organism>
<dbReference type="EC" id="2.7.11.1" evidence="1"/>
<evidence type="ECO:0000313" key="11">
    <source>
        <dbReference type="Proteomes" id="UP000002028"/>
    </source>
</evidence>
<dbReference type="InterPro" id="IPR011009">
    <property type="entry name" value="Kinase-like_dom_sf"/>
</dbReference>
<evidence type="ECO:0000256" key="7">
    <source>
        <dbReference type="ARBA" id="ARBA00047899"/>
    </source>
</evidence>
<dbReference type="KEGG" id="sli:Slin_2322"/>
<keyword evidence="5 10" id="KW-0418">Kinase</keyword>
<proteinExistence type="predicted"/>
<keyword evidence="4" id="KW-0547">Nucleotide-binding</keyword>
<dbReference type="PANTHER" id="PTHR24356:SF1">
    <property type="entry name" value="SERINE_THREONINE-PROTEIN KINASE GREATWALL"/>
    <property type="match status" value="1"/>
</dbReference>
<dbReference type="PROSITE" id="PS50011">
    <property type="entry name" value="PROTEIN_KINASE_DOM"/>
    <property type="match status" value="1"/>
</dbReference>
<keyword evidence="3" id="KW-0808">Transferase</keyword>
<keyword evidence="2 10" id="KW-0723">Serine/threonine-protein kinase</keyword>
<dbReference type="HOGENOM" id="CLU_064670_0_0_10"/>
<dbReference type="SUPFAM" id="SSF56112">
    <property type="entry name" value="Protein kinase-like (PK-like)"/>
    <property type="match status" value="1"/>
</dbReference>
<evidence type="ECO:0000256" key="6">
    <source>
        <dbReference type="ARBA" id="ARBA00022840"/>
    </source>
</evidence>
<dbReference type="EMBL" id="CP001769">
    <property type="protein sequence ID" value="ADB38343.1"/>
    <property type="molecule type" value="Genomic_DNA"/>
</dbReference>
<dbReference type="GO" id="GO:0005524">
    <property type="term" value="F:ATP binding"/>
    <property type="evidence" value="ECO:0007669"/>
    <property type="project" value="UniProtKB-KW"/>
</dbReference>
<comment type="catalytic activity">
    <reaction evidence="7">
        <text>L-threonyl-[protein] + ATP = O-phospho-L-threonyl-[protein] + ADP + H(+)</text>
        <dbReference type="Rhea" id="RHEA:46608"/>
        <dbReference type="Rhea" id="RHEA-COMP:11060"/>
        <dbReference type="Rhea" id="RHEA-COMP:11605"/>
        <dbReference type="ChEBI" id="CHEBI:15378"/>
        <dbReference type="ChEBI" id="CHEBI:30013"/>
        <dbReference type="ChEBI" id="CHEBI:30616"/>
        <dbReference type="ChEBI" id="CHEBI:61977"/>
        <dbReference type="ChEBI" id="CHEBI:456216"/>
        <dbReference type="EC" id="2.7.11.1"/>
    </reaction>
</comment>
<evidence type="ECO:0000256" key="1">
    <source>
        <dbReference type="ARBA" id="ARBA00012513"/>
    </source>
</evidence>
<evidence type="ECO:0000256" key="2">
    <source>
        <dbReference type="ARBA" id="ARBA00022527"/>
    </source>
</evidence>
<dbReference type="AlphaFoldDB" id="D2QFG9"/>
<evidence type="ECO:0000313" key="10">
    <source>
        <dbReference type="EMBL" id="ADB38343.1"/>
    </source>
</evidence>
<dbReference type="Pfam" id="PF00069">
    <property type="entry name" value="Pkinase"/>
    <property type="match status" value="1"/>
</dbReference>
<evidence type="ECO:0000256" key="4">
    <source>
        <dbReference type="ARBA" id="ARBA00022741"/>
    </source>
</evidence>
<evidence type="ECO:0000256" key="5">
    <source>
        <dbReference type="ARBA" id="ARBA00022777"/>
    </source>
</evidence>
<reference evidence="10 11" key="1">
    <citation type="journal article" date="2010" name="Stand. Genomic Sci.">
        <title>Complete genome sequence of Spirosoma linguale type strain (1).</title>
        <authorList>
            <person name="Lail K."/>
            <person name="Sikorski J."/>
            <person name="Saunders E."/>
            <person name="Lapidus A."/>
            <person name="Glavina Del Rio T."/>
            <person name="Copeland A."/>
            <person name="Tice H."/>
            <person name="Cheng J.-F."/>
            <person name="Lucas S."/>
            <person name="Nolan M."/>
            <person name="Bruce D."/>
            <person name="Goodwin L."/>
            <person name="Pitluck S."/>
            <person name="Ivanova N."/>
            <person name="Mavromatis K."/>
            <person name="Ovchinnikova G."/>
            <person name="Pati A."/>
            <person name="Chen A."/>
            <person name="Palaniappan K."/>
            <person name="Land M."/>
            <person name="Hauser L."/>
            <person name="Chang Y.-J."/>
            <person name="Jeffries C.D."/>
            <person name="Chain P."/>
            <person name="Brettin T."/>
            <person name="Detter J.C."/>
            <person name="Schuetze A."/>
            <person name="Rohde M."/>
            <person name="Tindall B.J."/>
            <person name="Goeker M."/>
            <person name="Bristow J."/>
            <person name="Eisen J.A."/>
            <person name="Markowitz V."/>
            <person name="Hugenholtz P."/>
            <person name="Kyrpides N.C."/>
            <person name="Klenk H.-P."/>
            <person name="Chen F."/>
        </authorList>
    </citation>
    <scope>NUCLEOTIDE SEQUENCE [LARGE SCALE GENOMIC DNA]</scope>
    <source>
        <strain evidence="11">ATCC 33905 / DSM 74 / LMG 10896 / Claus 1</strain>
    </source>
</reference>
<accession>D2QFG9</accession>
<dbReference type="RefSeq" id="WP_012926879.1">
    <property type="nucleotide sequence ID" value="NC_013730.1"/>
</dbReference>
<keyword evidence="6" id="KW-0067">ATP-binding</keyword>
<protein>
    <recommendedName>
        <fullName evidence="1">non-specific serine/threonine protein kinase</fullName>
        <ecNumber evidence="1">2.7.11.1</ecNumber>
    </recommendedName>
</protein>
<dbReference type="SMART" id="SM00220">
    <property type="entry name" value="S_TKc"/>
    <property type="match status" value="1"/>
</dbReference>
<dbReference type="STRING" id="504472.Slin_2322"/>
<dbReference type="Proteomes" id="UP000002028">
    <property type="component" value="Chromosome"/>
</dbReference>
<evidence type="ECO:0000256" key="3">
    <source>
        <dbReference type="ARBA" id="ARBA00022679"/>
    </source>
</evidence>
<evidence type="ECO:0000256" key="8">
    <source>
        <dbReference type="ARBA" id="ARBA00048679"/>
    </source>
</evidence>
<comment type="catalytic activity">
    <reaction evidence="8">
        <text>L-seryl-[protein] + ATP = O-phospho-L-seryl-[protein] + ADP + H(+)</text>
        <dbReference type="Rhea" id="RHEA:17989"/>
        <dbReference type="Rhea" id="RHEA-COMP:9863"/>
        <dbReference type="Rhea" id="RHEA-COMP:11604"/>
        <dbReference type="ChEBI" id="CHEBI:15378"/>
        <dbReference type="ChEBI" id="CHEBI:29999"/>
        <dbReference type="ChEBI" id="CHEBI:30616"/>
        <dbReference type="ChEBI" id="CHEBI:83421"/>
        <dbReference type="ChEBI" id="CHEBI:456216"/>
        <dbReference type="EC" id="2.7.11.1"/>
    </reaction>
</comment>
<feature type="domain" description="Protein kinase" evidence="9">
    <location>
        <begin position="13"/>
        <end position="277"/>
    </location>
</feature>
<keyword evidence="11" id="KW-1185">Reference proteome</keyword>
<evidence type="ECO:0000259" key="9">
    <source>
        <dbReference type="PROSITE" id="PS50011"/>
    </source>
</evidence>
<dbReference type="eggNOG" id="COG0515">
    <property type="taxonomic scope" value="Bacteria"/>
</dbReference>
<gene>
    <name evidence="10" type="ordered locus">Slin_2322</name>
</gene>